<dbReference type="InterPro" id="IPR043917">
    <property type="entry name" value="DUF5753"/>
</dbReference>
<dbReference type="GO" id="GO:0003677">
    <property type="term" value="F:DNA binding"/>
    <property type="evidence" value="ECO:0007669"/>
    <property type="project" value="InterPro"/>
</dbReference>
<comment type="caution">
    <text evidence="2">The sequence shown here is derived from an EMBL/GenBank/DDBJ whole genome shotgun (WGS) entry which is preliminary data.</text>
</comment>
<accession>A0A927F469</accession>
<dbReference type="Pfam" id="PF19054">
    <property type="entry name" value="DUF5753"/>
    <property type="match status" value="1"/>
</dbReference>
<dbReference type="InterPro" id="IPR010982">
    <property type="entry name" value="Lambda_DNA-bd_dom_sf"/>
</dbReference>
<dbReference type="PROSITE" id="PS50943">
    <property type="entry name" value="HTH_CROC1"/>
    <property type="match status" value="1"/>
</dbReference>
<reference evidence="2" key="1">
    <citation type="submission" date="2020-09" db="EMBL/GenBank/DDBJ databases">
        <title>Secondary metabolite and genome analysis of marine Streptomyces chumphonensis KK1-2T.</title>
        <authorList>
            <person name="Phongsopitanun W."/>
            <person name="Kanchanasin P."/>
            <person name="Pittayakhajonwut P."/>
            <person name="Suwanborirux K."/>
            <person name="Tanasupawat S."/>
        </authorList>
    </citation>
    <scope>NUCLEOTIDE SEQUENCE</scope>
    <source>
        <strain evidence="2">KK1-2</strain>
    </source>
</reference>
<evidence type="ECO:0000313" key="3">
    <source>
        <dbReference type="Proteomes" id="UP000632289"/>
    </source>
</evidence>
<organism evidence="2 3">
    <name type="scientific">Streptomyces chumphonensis</name>
    <dbReference type="NCBI Taxonomy" id="1214925"/>
    <lineage>
        <taxon>Bacteria</taxon>
        <taxon>Bacillati</taxon>
        <taxon>Actinomycetota</taxon>
        <taxon>Actinomycetes</taxon>
        <taxon>Kitasatosporales</taxon>
        <taxon>Streptomycetaceae</taxon>
        <taxon>Streptomyces</taxon>
    </lineage>
</organism>
<protein>
    <submittedName>
        <fullName evidence="2">Helix-turn-helix transcriptional regulator</fullName>
    </submittedName>
</protein>
<keyword evidence="3" id="KW-1185">Reference proteome</keyword>
<dbReference type="InterPro" id="IPR001387">
    <property type="entry name" value="Cro/C1-type_HTH"/>
</dbReference>
<gene>
    <name evidence="2" type="ORF">IF129_20775</name>
</gene>
<dbReference type="AlphaFoldDB" id="A0A927F469"/>
<dbReference type="SUPFAM" id="SSF47413">
    <property type="entry name" value="lambda repressor-like DNA-binding domains"/>
    <property type="match status" value="1"/>
</dbReference>
<proteinExistence type="predicted"/>
<dbReference type="SMART" id="SM00530">
    <property type="entry name" value="HTH_XRE"/>
    <property type="match status" value="1"/>
</dbReference>
<evidence type="ECO:0000259" key="1">
    <source>
        <dbReference type="PROSITE" id="PS50943"/>
    </source>
</evidence>
<sequence length="260" mass="29661">MRTVGRQLKLWREDAGMTQAELGVALNYSEEMISAVERGRRLPKPNLLEQADDVLGAGGKLKALAQEVTEARYPRKIRNLARHEREAVEMSAYENHSLHGLLQTEDYARSQYQMRRPVYEEELVERNVAARLGRQCVLTQAHAPIFSFVQEEVTLRRPLGGQETQRAQLRRLIDLGQLRNVEIQVMPTHREDHAGLGGPMQLLKLRNGDRFGHLEVHGFARTVSSPKELQRLEIQYGIIRAQALTPRESLAFIEKILGET</sequence>
<dbReference type="Pfam" id="PF13560">
    <property type="entry name" value="HTH_31"/>
    <property type="match status" value="1"/>
</dbReference>
<dbReference type="CDD" id="cd00093">
    <property type="entry name" value="HTH_XRE"/>
    <property type="match status" value="1"/>
</dbReference>
<evidence type="ECO:0000313" key="2">
    <source>
        <dbReference type="EMBL" id="MBD3933981.1"/>
    </source>
</evidence>
<dbReference type="EMBL" id="JACXYU010000013">
    <property type="protein sequence ID" value="MBD3933981.1"/>
    <property type="molecule type" value="Genomic_DNA"/>
</dbReference>
<dbReference type="Gene3D" id="1.10.260.40">
    <property type="entry name" value="lambda repressor-like DNA-binding domains"/>
    <property type="match status" value="1"/>
</dbReference>
<name>A0A927F469_9ACTN</name>
<dbReference type="Proteomes" id="UP000632289">
    <property type="component" value="Unassembled WGS sequence"/>
</dbReference>
<feature type="domain" description="HTH cro/C1-type" evidence="1">
    <location>
        <begin position="8"/>
        <end position="61"/>
    </location>
</feature>